<feature type="compositionally biased region" description="Basic and acidic residues" evidence="2">
    <location>
        <begin position="267"/>
        <end position="289"/>
    </location>
</feature>
<dbReference type="PRINTS" id="PR00421">
    <property type="entry name" value="THIOREDOXIN"/>
</dbReference>
<feature type="region of interest" description="Disordered" evidence="2">
    <location>
        <begin position="182"/>
        <end position="226"/>
    </location>
</feature>
<evidence type="ECO:0000256" key="2">
    <source>
        <dbReference type="SAM" id="MobiDB-lite"/>
    </source>
</evidence>
<dbReference type="Gene3D" id="3.10.20.90">
    <property type="entry name" value="Phosphatidylinositol 3-kinase Catalytic Subunit, Chain A, domain 1"/>
    <property type="match status" value="1"/>
</dbReference>
<dbReference type="InterPro" id="IPR013766">
    <property type="entry name" value="Thioredoxin_domain"/>
</dbReference>
<feature type="region of interest" description="Disordered" evidence="2">
    <location>
        <begin position="267"/>
        <end position="295"/>
    </location>
</feature>
<organism evidence="6 7">
    <name type="scientific">Anaeramoeba ignava</name>
    <name type="common">Anaerobic marine amoeba</name>
    <dbReference type="NCBI Taxonomy" id="1746090"/>
    <lineage>
        <taxon>Eukaryota</taxon>
        <taxon>Metamonada</taxon>
        <taxon>Anaeramoebidae</taxon>
        <taxon>Anaeramoeba</taxon>
    </lineage>
</organism>
<dbReference type="SUPFAM" id="SSF52833">
    <property type="entry name" value="Thioredoxin-like"/>
    <property type="match status" value="1"/>
</dbReference>
<dbReference type="Gene3D" id="3.40.30.10">
    <property type="entry name" value="Glutaredoxin"/>
    <property type="match status" value="1"/>
</dbReference>
<evidence type="ECO:0000313" key="6">
    <source>
        <dbReference type="EMBL" id="KAJ5072394.1"/>
    </source>
</evidence>
<dbReference type="InterPro" id="IPR001012">
    <property type="entry name" value="UBX_dom"/>
</dbReference>
<dbReference type="SUPFAM" id="SSF46934">
    <property type="entry name" value="UBA-like"/>
    <property type="match status" value="1"/>
</dbReference>
<gene>
    <name evidence="6" type="ORF">M0811_01408</name>
</gene>
<evidence type="ECO:0000259" key="3">
    <source>
        <dbReference type="PROSITE" id="PS50030"/>
    </source>
</evidence>
<dbReference type="Pfam" id="PF00085">
    <property type="entry name" value="Thioredoxin"/>
    <property type="match status" value="1"/>
</dbReference>
<feature type="domain" description="Thioredoxin" evidence="5">
    <location>
        <begin position="1"/>
        <end position="108"/>
    </location>
</feature>
<sequence length="441" mass="51745">MSSKVIHIHSEKDLEDYLNTPDKLVILDWSASWCGPCVMIAPHYDTLSLEYPNAIFLHIDVEELRQCSERYFIRAMPTFMFFKNKTKVGEFKGADLNSLKRFIQENYTEATFSGKGNRLGGGGETQIKPSINQQEERPNPVLLKELLEMGFDQNKARKSLIETKNEGLDLAINWIMDNTVDEDEQDQNQEQKKDQEQNQDQNQDQQNQDQNQDQEQKKDQEQEDKQLQEEINKEIEQFQKESENPNQELSFEERQEIMNKRIQELRRKKAEQAKKKELEDEIKRREQGKKAAQSHELLEQTKREVAIAEKKKEKREKILEKQRILARIEQDKKERNAKWGKIKEEQKQEQESKPIIKQSYNESKIRFRLPNGQLITGDFKPTDTIYTLIEFLNQQPEIYGTQFILVDTVPPRRKFTAKDVTLTLSSAGLVPTGSLIVSKRN</sequence>
<dbReference type="OrthoDB" id="2121326at2759"/>
<comment type="caution">
    <text evidence="6">The sequence shown here is derived from an EMBL/GenBank/DDBJ whole genome shotgun (WGS) entry which is preliminary data.</text>
</comment>
<feature type="compositionally biased region" description="Low complexity" evidence="2">
    <location>
        <begin position="198"/>
        <end position="213"/>
    </location>
</feature>
<dbReference type="InterPro" id="IPR029071">
    <property type="entry name" value="Ubiquitin-like_domsf"/>
</dbReference>
<dbReference type="InterPro" id="IPR036249">
    <property type="entry name" value="Thioredoxin-like_sf"/>
</dbReference>
<dbReference type="PROSITE" id="PS50030">
    <property type="entry name" value="UBA"/>
    <property type="match status" value="1"/>
</dbReference>
<feature type="compositionally biased region" description="Basic and acidic residues" evidence="2">
    <location>
        <begin position="214"/>
        <end position="226"/>
    </location>
</feature>
<dbReference type="EMBL" id="JAPDFW010000081">
    <property type="protein sequence ID" value="KAJ5072394.1"/>
    <property type="molecule type" value="Genomic_DNA"/>
</dbReference>
<dbReference type="Gene3D" id="1.10.8.10">
    <property type="entry name" value="DNA helicase RuvA subunit, C-terminal domain"/>
    <property type="match status" value="1"/>
</dbReference>
<dbReference type="AlphaFoldDB" id="A0A9Q0LH95"/>
<name>A0A9Q0LH95_ANAIG</name>
<evidence type="ECO:0000256" key="1">
    <source>
        <dbReference type="ARBA" id="ARBA00023157"/>
    </source>
</evidence>
<dbReference type="PROSITE" id="PS51352">
    <property type="entry name" value="THIOREDOXIN_2"/>
    <property type="match status" value="1"/>
</dbReference>
<dbReference type="CDD" id="cd01767">
    <property type="entry name" value="UBX"/>
    <property type="match status" value="1"/>
</dbReference>
<dbReference type="InterPro" id="IPR015940">
    <property type="entry name" value="UBA"/>
</dbReference>
<feature type="domain" description="UBX" evidence="4">
    <location>
        <begin position="358"/>
        <end position="437"/>
    </location>
</feature>
<dbReference type="SMART" id="SM00165">
    <property type="entry name" value="UBA"/>
    <property type="match status" value="1"/>
</dbReference>
<evidence type="ECO:0000313" key="7">
    <source>
        <dbReference type="Proteomes" id="UP001149090"/>
    </source>
</evidence>
<dbReference type="SUPFAM" id="SSF54236">
    <property type="entry name" value="Ubiquitin-like"/>
    <property type="match status" value="1"/>
</dbReference>
<reference evidence="6" key="1">
    <citation type="submission" date="2022-10" db="EMBL/GenBank/DDBJ databases">
        <title>Novel sulphate-reducing endosymbionts in the free-living metamonad Anaeramoeba.</title>
        <authorList>
            <person name="Jerlstrom-Hultqvist J."/>
            <person name="Cepicka I."/>
            <person name="Gallot-Lavallee L."/>
            <person name="Salas-Leiva D."/>
            <person name="Curtis B.A."/>
            <person name="Zahonova K."/>
            <person name="Pipaliya S."/>
            <person name="Dacks J."/>
            <person name="Roger A.J."/>
        </authorList>
    </citation>
    <scope>NUCLEOTIDE SEQUENCE</scope>
    <source>
        <strain evidence="6">BMAN</strain>
    </source>
</reference>
<dbReference type="CDD" id="cd02947">
    <property type="entry name" value="TRX_family"/>
    <property type="match status" value="1"/>
</dbReference>
<dbReference type="PANTHER" id="PTHR46115">
    <property type="entry name" value="THIOREDOXIN-LIKE PROTEIN 1"/>
    <property type="match status" value="1"/>
</dbReference>
<keyword evidence="7" id="KW-1185">Reference proteome</keyword>
<feature type="region of interest" description="Disordered" evidence="2">
    <location>
        <begin position="114"/>
        <end position="138"/>
    </location>
</feature>
<keyword evidence="1" id="KW-1015">Disulfide bond</keyword>
<dbReference type="OMA" id="YPRKIYT"/>
<dbReference type="PROSITE" id="PS50033">
    <property type="entry name" value="UBX"/>
    <property type="match status" value="1"/>
</dbReference>
<dbReference type="SMART" id="SM00166">
    <property type="entry name" value="UBX"/>
    <property type="match status" value="1"/>
</dbReference>
<dbReference type="InterPro" id="IPR009060">
    <property type="entry name" value="UBA-like_sf"/>
</dbReference>
<evidence type="ECO:0000259" key="4">
    <source>
        <dbReference type="PROSITE" id="PS50033"/>
    </source>
</evidence>
<dbReference type="Pfam" id="PF00789">
    <property type="entry name" value="UBX"/>
    <property type="match status" value="1"/>
</dbReference>
<dbReference type="Proteomes" id="UP001149090">
    <property type="component" value="Unassembled WGS sequence"/>
</dbReference>
<evidence type="ECO:0000259" key="5">
    <source>
        <dbReference type="PROSITE" id="PS51352"/>
    </source>
</evidence>
<dbReference type="Pfam" id="PF22562">
    <property type="entry name" value="UBA_7"/>
    <property type="match status" value="1"/>
</dbReference>
<proteinExistence type="predicted"/>
<accession>A0A9Q0LH95</accession>
<feature type="domain" description="UBA" evidence="3">
    <location>
        <begin position="133"/>
        <end position="178"/>
    </location>
</feature>
<protein>
    <submittedName>
        <fullName evidence="6">Thioredoxin-like protein</fullName>
    </submittedName>
</protein>